<keyword evidence="7" id="KW-0289">Folate biosynthesis</keyword>
<evidence type="ECO:0000259" key="9">
    <source>
        <dbReference type="Pfam" id="PF01288"/>
    </source>
</evidence>
<dbReference type="GO" id="GO:0005524">
    <property type="term" value="F:ATP binding"/>
    <property type="evidence" value="ECO:0007669"/>
    <property type="project" value="UniProtKB-KW"/>
</dbReference>
<keyword evidence="6" id="KW-0067">ATP-binding</keyword>
<dbReference type="EMBL" id="DS990138">
    <property type="protein sequence ID" value="EET24884.1"/>
    <property type="molecule type" value="Genomic_DNA"/>
</dbReference>
<name>A0A0X1L303_VIBCO</name>
<dbReference type="InterPro" id="IPR035907">
    <property type="entry name" value="Hppk_sf"/>
</dbReference>
<dbReference type="EC" id="2.7.6.3" evidence="2"/>
<dbReference type="GO" id="GO:0046656">
    <property type="term" value="P:folic acid biosynthetic process"/>
    <property type="evidence" value="ECO:0007669"/>
    <property type="project" value="UniProtKB-KW"/>
</dbReference>
<dbReference type="Gene3D" id="3.30.70.560">
    <property type="entry name" value="7,8-Dihydro-6-hydroxymethylpterin-pyrophosphokinase HPPK"/>
    <property type="match status" value="1"/>
</dbReference>
<dbReference type="InterPro" id="IPR000550">
    <property type="entry name" value="Hppk"/>
</dbReference>
<evidence type="ECO:0000256" key="8">
    <source>
        <dbReference type="SAM" id="MobiDB-lite"/>
    </source>
</evidence>
<evidence type="ECO:0000256" key="5">
    <source>
        <dbReference type="ARBA" id="ARBA00022777"/>
    </source>
</evidence>
<dbReference type="Pfam" id="PF01288">
    <property type="entry name" value="HPPK"/>
    <property type="match status" value="1"/>
</dbReference>
<reference evidence="10" key="1">
    <citation type="submission" date="2005-09" db="EMBL/GenBank/DDBJ databases">
        <title>Annotation of Vibrio cholerae MO10.</title>
        <authorList>
            <person name="Colwell R."/>
            <person name="Grim C.J."/>
            <person name="Young S."/>
            <person name="Jaffe D."/>
            <person name="Gnerre S."/>
            <person name="Berlin A."/>
            <person name="Heiman D."/>
            <person name="Hepburn T."/>
            <person name="Shea T."/>
            <person name="Sykes S."/>
            <person name="Yandava C."/>
            <person name="Alvarado L."/>
            <person name="Kodira C."/>
            <person name="Borodovsky M."/>
            <person name="Heidelberg J."/>
            <person name="Lander E."/>
            <person name="Galagan J."/>
            <person name="Nusbaum C."/>
            <person name="Birren B."/>
        </authorList>
    </citation>
    <scope>NUCLEOTIDE SEQUENCE [LARGE SCALE GENOMIC DNA]</scope>
    <source>
        <strain evidence="10">MO10</strain>
    </source>
</reference>
<dbReference type="GO" id="GO:0046654">
    <property type="term" value="P:tetrahydrofolate biosynthetic process"/>
    <property type="evidence" value="ECO:0007669"/>
    <property type="project" value="UniProtKB-UniPathway"/>
</dbReference>
<dbReference type="UniPathway" id="UPA00077">
    <property type="reaction ID" value="UER00155"/>
</dbReference>
<feature type="region of interest" description="Disordered" evidence="8">
    <location>
        <begin position="1"/>
        <end position="22"/>
    </location>
</feature>
<evidence type="ECO:0000256" key="2">
    <source>
        <dbReference type="ARBA" id="ARBA00013253"/>
    </source>
</evidence>
<protein>
    <recommendedName>
        <fullName evidence="2">2-amino-4-hydroxy-6-hydroxymethyldihydropteridine diphosphokinase</fullName>
        <ecNumber evidence="2">2.7.6.3</ecNumber>
    </recommendedName>
</protein>
<evidence type="ECO:0000313" key="10">
    <source>
        <dbReference type="EMBL" id="EET24884.1"/>
    </source>
</evidence>
<accession>A0A0X1L303</accession>
<proteinExistence type="predicted"/>
<reference evidence="10" key="2">
    <citation type="submission" date="2008-07" db="EMBL/GenBank/DDBJ databases">
        <authorList>
            <consortium name="Broad Institute Genome Sequencing Platform"/>
            <person name="Colwell R."/>
            <person name="Grim C.J."/>
            <person name="Young S."/>
            <person name="Jaffe D."/>
            <person name="Gnerre S."/>
            <person name="Berlin A."/>
            <person name="Heiman D."/>
            <person name="Hepburn T."/>
            <person name="Shea T."/>
            <person name="Sykes S."/>
            <person name="Alvarado L."/>
            <person name="Kodira C."/>
            <person name="Heidelberg J."/>
            <person name="Lander E."/>
            <person name="Galagan J."/>
            <person name="Nusbaum C."/>
            <person name="Birren B."/>
        </authorList>
    </citation>
    <scope>NUCLEOTIDE SEQUENCE [LARGE SCALE GENOMIC DNA]</scope>
    <source>
        <strain evidence="10">MO10</strain>
    </source>
</reference>
<dbReference type="GO" id="GO:0016301">
    <property type="term" value="F:kinase activity"/>
    <property type="evidence" value="ECO:0007669"/>
    <property type="project" value="UniProtKB-KW"/>
</dbReference>
<dbReference type="PANTHER" id="PTHR43071:SF2">
    <property type="entry name" value="2-AMINO-4-HYDROXY-6-HYDROXYMETHYLDIHYDROPTERIDINE PYROPHOSPHOKINASE"/>
    <property type="match status" value="1"/>
</dbReference>
<keyword evidence="3" id="KW-0808">Transferase</keyword>
<dbReference type="PANTHER" id="PTHR43071">
    <property type="entry name" value="2-AMINO-4-HYDROXY-6-HYDROXYMETHYLDIHYDROPTERIDINE PYROPHOSPHOKINASE"/>
    <property type="match status" value="1"/>
</dbReference>
<evidence type="ECO:0000256" key="6">
    <source>
        <dbReference type="ARBA" id="ARBA00022840"/>
    </source>
</evidence>
<dbReference type="FunFam" id="3.30.70.560:FF:000007">
    <property type="entry name" value="2-amino-4-hydroxy-6-hydroxymethyldihydropteridine pyrophosphokinase"/>
    <property type="match status" value="1"/>
</dbReference>
<dbReference type="HOGENOM" id="CLU_097916_2_2_6"/>
<gene>
    <name evidence="10" type="ORF">VchoM_02911</name>
</gene>
<organism evidence="10">
    <name type="scientific">Vibrio cholerae (strain MO10)</name>
    <dbReference type="NCBI Taxonomy" id="345072"/>
    <lineage>
        <taxon>Bacteria</taxon>
        <taxon>Pseudomonadati</taxon>
        <taxon>Pseudomonadota</taxon>
        <taxon>Gammaproteobacteria</taxon>
        <taxon>Vibrionales</taxon>
        <taxon>Vibrionaceae</taxon>
        <taxon>Vibrio</taxon>
    </lineage>
</organism>
<feature type="domain" description="7,8-dihydro-6-hydroxymethylpterin-pyrophosphokinase" evidence="9">
    <location>
        <begin position="32"/>
        <end position="156"/>
    </location>
</feature>
<dbReference type="Proteomes" id="UP000004687">
    <property type="component" value="Unassembled WGS sequence"/>
</dbReference>
<comment type="pathway">
    <text evidence="1">Cofactor biosynthesis; tetrahydrofolate biosynthesis; 2-amino-4-hydroxy-6-hydroxymethyl-7,8-dihydropteridine diphosphate from 7,8-dihydroneopterin triphosphate: step 4/4.</text>
</comment>
<dbReference type="GO" id="GO:0003848">
    <property type="term" value="F:2-amino-4-hydroxy-6-hydroxymethyldihydropteridine diphosphokinase activity"/>
    <property type="evidence" value="ECO:0007669"/>
    <property type="project" value="UniProtKB-EC"/>
</dbReference>
<dbReference type="AlphaFoldDB" id="A0A0X1L303"/>
<dbReference type="CDD" id="cd00483">
    <property type="entry name" value="HPPK"/>
    <property type="match status" value="1"/>
</dbReference>
<evidence type="ECO:0000256" key="7">
    <source>
        <dbReference type="ARBA" id="ARBA00022909"/>
    </source>
</evidence>
<dbReference type="NCBIfam" id="TIGR01498">
    <property type="entry name" value="folK"/>
    <property type="match status" value="1"/>
</dbReference>
<evidence type="ECO:0000256" key="4">
    <source>
        <dbReference type="ARBA" id="ARBA00022741"/>
    </source>
</evidence>
<dbReference type="SUPFAM" id="SSF55083">
    <property type="entry name" value="6-hydroxymethyl-7,8-dihydropterin pyrophosphokinase, HPPK"/>
    <property type="match status" value="1"/>
</dbReference>
<sequence length="195" mass="22140">MAPHPLDQAGRSAASQRSRRDHRASAWMITAYIGVGSNQDRHQSIEAGLRALAELASQWRLSTIYECPSVGFASHPFFNLMVEMETELALPELMKQLKAIELRCGRLPNAQKYQDRTLDLDIVLYGDCVSENDPVLPRPDIYRYPFVIQPLYELCPQRVIAGDGRTVEQIWQQAQDLASLTPVPIWFSINEKKQS</sequence>
<evidence type="ECO:0000256" key="1">
    <source>
        <dbReference type="ARBA" id="ARBA00005051"/>
    </source>
</evidence>
<evidence type="ECO:0000256" key="3">
    <source>
        <dbReference type="ARBA" id="ARBA00022679"/>
    </source>
</evidence>
<keyword evidence="4" id="KW-0547">Nucleotide-binding</keyword>
<keyword evidence="5 10" id="KW-0418">Kinase</keyword>